<evidence type="ECO:0000259" key="2">
    <source>
        <dbReference type="Pfam" id="PF00248"/>
    </source>
</evidence>
<dbReference type="GO" id="GO:0005829">
    <property type="term" value="C:cytosol"/>
    <property type="evidence" value="ECO:0007669"/>
    <property type="project" value="TreeGrafter"/>
</dbReference>
<name>A0A2L0F4P0_SORCE</name>
<dbReference type="Proteomes" id="UP000238348">
    <property type="component" value="Chromosome"/>
</dbReference>
<dbReference type="PROSITE" id="PS51257">
    <property type="entry name" value="PROKAR_LIPOPROTEIN"/>
    <property type="match status" value="1"/>
</dbReference>
<dbReference type="InterPro" id="IPR023210">
    <property type="entry name" value="NADP_OxRdtase_dom"/>
</dbReference>
<dbReference type="Gene3D" id="3.20.20.100">
    <property type="entry name" value="NADP-dependent oxidoreductase domain"/>
    <property type="match status" value="1"/>
</dbReference>
<protein>
    <submittedName>
        <fullName evidence="3">Aldo/keto reductase</fullName>
    </submittedName>
</protein>
<dbReference type="CDD" id="cd19087">
    <property type="entry name" value="AKR_AKR12A1_B1_C1"/>
    <property type="match status" value="1"/>
</dbReference>
<dbReference type="FunFam" id="3.20.20.100:FF:000004">
    <property type="entry name" value="Oxidoreductase, aldo/keto reductase"/>
    <property type="match status" value="1"/>
</dbReference>
<dbReference type="EMBL" id="CP012673">
    <property type="protein sequence ID" value="AUX46461.1"/>
    <property type="molecule type" value="Genomic_DNA"/>
</dbReference>
<dbReference type="AlphaFoldDB" id="A0A2L0F4P0"/>
<evidence type="ECO:0000256" key="1">
    <source>
        <dbReference type="ARBA" id="ARBA00023002"/>
    </source>
</evidence>
<organism evidence="3 4">
    <name type="scientific">Sorangium cellulosum</name>
    <name type="common">Polyangium cellulosum</name>
    <dbReference type="NCBI Taxonomy" id="56"/>
    <lineage>
        <taxon>Bacteria</taxon>
        <taxon>Pseudomonadati</taxon>
        <taxon>Myxococcota</taxon>
        <taxon>Polyangia</taxon>
        <taxon>Polyangiales</taxon>
        <taxon>Polyangiaceae</taxon>
        <taxon>Sorangium</taxon>
    </lineage>
</organism>
<evidence type="ECO:0000313" key="4">
    <source>
        <dbReference type="Proteomes" id="UP000238348"/>
    </source>
</evidence>
<dbReference type="InterPro" id="IPR050523">
    <property type="entry name" value="AKR_Detox_Biosynth"/>
</dbReference>
<dbReference type="InterPro" id="IPR036812">
    <property type="entry name" value="NAD(P)_OxRdtase_dom_sf"/>
</dbReference>
<proteinExistence type="predicted"/>
<accession>A0A2L0F4P0</accession>
<sequence length="338" mass="37659">MNYRLLGRTGIHVSPLTLGCMMFGGRTSAEDSYAIIDRAIAVGINLLDTANVYNDGRSEEIVGDALRRNGHRHHIVLATKVHGNMHKGDGLDPNRAGNSRRQIIEQCEASLRRLKTDWIDLYQIHRPQPECPIDETLRALDDLVRSGKVRYIGSSTFAAWQVVESLWVSKEYGLNRFVTEQPPYNLLDRRIERELIPACKSYGFGILPWSPLAGGFLSGKYRRDGKQPEGRFADGTHQRAPALLGSQRAFEVVEALRKIATEKGFALSQLALAWTAQQPGITSPIIGPRTLEQLEDNLGSLELKLGPEDLARIDAISPPGDVVVPFYQASFGPHEIRW</sequence>
<dbReference type="PANTHER" id="PTHR43364">
    <property type="entry name" value="NADH-SPECIFIC METHYLGLYOXAL REDUCTASE-RELATED"/>
    <property type="match status" value="1"/>
</dbReference>
<reference evidence="3 4" key="1">
    <citation type="submission" date="2015-09" db="EMBL/GenBank/DDBJ databases">
        <title>Sorangium comparison.</title>
        <authorList>
            <person name="Zaburannyi N."/>
            <person name="Bunk B."/>
            <person name="Overmann J."/>
            <person name="Mueller R."/>
        </authorList>
    </citation>
    <scope>NUCLEOTIDE SEQUENCE [LARGE SCALE GENOMIC DNA]</scope>
    <source>
        <strain evidence="3 4">So ce26</strain>
    </source>
</reference>
<evidence type="ECO:0000313" key="3">
    <source>
        <dbReference type="EMBL" id="AUX46461.1"/>
    </source>
</evidence>
<dbReference type="OrthoDB" id="5328358at2"/>
<keyword evidence="1" id="KW-0560">Oxidoreductase</keyword>
<dbReference type="PANTHER" id="PTHR43364:SF4">
    <property type="entry name" value="NAD(P)-LINKED OXIDOREDUCTASE SUPERFAMILY PROTEIN"/>
    <property type="match status" value="1"/>
</dbReference>
<dbReference type="RefSeq" id="WP_104984641.1">
    <property type="nucleotide sequence ID" value="NZ_CP012673.1"/>
</dbReference>
<dbReference type="GO" id="GO:0016491">
    <property type="term" value="F:oxidoreductase activity"/>
    <property type="evidence" value="ECO:0007669"/>
    <property type="project" value="UniProtKB-KW"/>
</dbReference>
<feature type="domain" description="NADP-dependent oxidoreductase" evidence="2">
    <location>
        <begin position="15"/>
        <end position="317"/>
    </location>
</feature>
<gene>
    <name evidence="3" type="ORF">SOCE26_079670</name>
</gene>
<dbReference type="SUPFAM" id="SSF51430">
    <property type="entry name" value="NAD(P)-linked oxidoreductase"/>
    <property type="match status" value="1"/>
</dbReference>
<dbReference type="Pfam" id="PF00248">
    <property type="entry name" value="Aldo_ket_red"/>
    <property type="match status" value="1"/>
</dbReference>